<evidence type="ECO:0000313" key="2">
    <source>
        <dbReference type="EMBL" id="RCG20209.1"/>
    </source>
</evidence>
<reference evidence="2 3" key="1">
    <citation type="submission" date="2018-06" db="EMBL/GenBank/DDBJ databases">
        <title>Sphaerisporangium craniellae sp. nov., isolated from a marine sponge in the South China Sea.</title>
        <authorList>
            <person name="Li L."/>
        </authorList>
    </citation>
    <scope>NUCLEOTIDE SEQUENCE [LARGE SCALE GENOMIC DNA]</scope>
    <source>
        <strain evidence="2 3">CCTCC AA 208026</strain>
    </source>
</reference>
<dbReference type="Proteomes" id="UP000253094">
    <property type="component" value="Unassembled WGS sequence"/>
</dbReference>
<accession>A0A367ER52</accession>
<protein>
    <submittedName>
        <fullName evidence="2">DUF885 domain-containing protein</fullName>
    </submittedName>
</protein>
<dbReference type="EMBL" id="QOIL01000032">
    <property type="protein sequence ID" value="RCG20209.1"/>
    <property type="molecule type" value="Genomic_DNA"/>
</dbReference>
<sequence length="592" mass="65103">MYNLRDDLIPRGTRGEVVADNQPASEATPAPDQRLARLSDEFFQVKHTADPFSATLLGVSGFDGLVPDVSRDGSRADAAKLADLERRLAEIDPEVLNQADRVNHAVLGRLAWAMRADLEHALWETGASADGYSAPQSMMFMAVPATSITEAAGAEAYLQRLAALPPFLDAVLDRHLRAKADGRIPTRVGVGQAIDQLTGHLGLALEDDTLLSPRMPDGIDADRVRARASEIVAGSVRPALRRLLAGLREELLPVARPDDRVGVRFVPGGEEGYRAAVRRHTTTDLTPEEIHQIGLDCLAGLREEWAEVGGRALGTGDVEEIRKRLREDPTLRFSTSGEIVATVTDALRRAQEATGGWFPDYGISDCVVEEINPIKAGNAALAYYRGPSGDGSRPGAFCVLTTDPGERFVYEYEALAFHESTPGHHLQIASAQTLTDLPEYRRFLDAEVCGYVEGWGLYSERLADEMGLYTSDLARLGMLSFDALRACRLVVDTGMHHFGWSRQRAMEFMWDNTATTRANVRNEIDRYISWPGQALAYMIGRREIRRLRDLAETRLGPRFDIRAFHATVLGNAAVPLDVLDQIITTWLPTVPA</sequence>
<evidence type="ECO:0000313" key="3">
    <source>
        <dbReference type="Proteomes" id="UP000253094"/>
    </source>
</evidence>
<keyword evidence="3" id="KW-1185">Reference proteome</keyword>
<evidence type="ECO:0000256" key="1">
    <source>
        <dbReference type="SAM" id="MobiDB-lite"/>
    </source>
</evidence>
<proteinExistence type="predicted"/>
<dbReference type="Pfam" id="PF05960">
    <property type="entry name" value="DUF885"/>
    <property type="match status" value="1"/>
</dbReference>
<gene>
    <name evidence="2" type="ORF">DQ384_37540</name>
</gene>
<name>A0A367ER52_9ACTN</name>
<dbReference type="InterPro" id="IPR010281">
    <property type="entry name" value="DUF885"/>
</dbReference>
<organism evidence="2 3">
    <name type="scientific">Sphaerisporangium album</name>
    <dbReference type="NCBI Taxonomy" id="509200"/>
    <lineage>
        <taxon>Bacteria</taxon>
        <taxon>Bacillati</taxon>
        <taxon>Actinomycetota</taxon>
        <taxon>Actinomycetes</taxon>
        <taxon>Streptosporangiales</taxon>
        <taxon>Streptosporangiaceae</taxon>
        <taxon>Sphaerisporangium</taxon>
    </lineage>
</organism>
<comment type="caution">
    <text evidence="2">The sequence shown here is derived from an EMBL/GenBank/DDBJ whole genome shotgun (WGS) entry which is preliminary data.</text>
</comment>
<feature type="region of interest" description="Disordered" evidence="1">
    <location>
        <begin position="1"/>
        <end position="30"/>
    </location>
</feature>
<dbReference type="PANTHER" id="PTHR33361:SF2">
    <property type="entry name" value="DUF885 DOMAIN-CONTAINING PROTEIN"/>
    <property type="match status" value="1"/>
</dbReference>
<dbReference type="OrthoDB" id="9760040at2"/>
<dbReference type="AlphaFoldDB" id="A0A367ER52"/>
<dbReference type="PANTHER" id="PTHR33361">
    <property type="entry name" value="GLR0591 PROTEIN"/>
    <property type="match status" value="1"/>
</dbReference>